<dbReference type="PANTHER" id="PTHR43046">
    <property type="entry name" value="GDP-MANNOSE MANNOSYL HYDROLASE"/>
    <property type="match status" value="1"/>
</dbReference>
<keyword evidence="2 3" id="KW-0378">Hydrolase</keyword>
<dbReference type="PROSITE" id="PS51462">
    <property type="entry name" value="NUDIX"/>
    <property type="match status" value="1"/>
</dbReference>
<reference evidence="5 6" key="1">
    <citation type="submission" date="2018-09" db="EMBL/GenBank/DDBJ databases">
        <title>Bacillus saliacetes sp. nov., isolated from Thai shrimp paste (Ka-pi).</title>
        <authorList>
            <person name="Daroonpunt R."/>
            <person name="Tanasupawat S."/>
            <person name="Yiamsombut S."/>
        </authorList>
    </citation>
    <scope>NUCLEOTIDE SEQUENCE [LARGE SCALE GENOMIC DNA]</scope>
    <source>
        <strain evidence="5 6">SKP7-4</strain>
    </source>
</reference>
<comment type="cofactor">
    <cofactor evidence="1">
        <name>Mg(2+)</name>
        <dbReference type="ChEBI" id="CHEBI:18420"/>
    </cofactor>
</comment>
<dbReference type="InterPro" id="IPR020084">
    <property type="entry name" value="NUDIX_hydrolase_CS"/>
</dbReference>
<organism evidence="5 6">
    <name type="scientific">Bacillus salacetis</name>
    <dbReference type="NCBI Taxonomy" id="2315464"/>
    <lineage>
        <taxon>Bacteria</taxon>
        <taxon>Bacillati</taxon>
        <taxon>Bacillota</taxon>
        <taxon>Bacilli</taxon>
        <taxon>Bacillales</taxon>
        <taxon>Bacillaceae</taxon>
        <taxon>Bacillus</taxon>
    </lineage>
</organism>
<dbReference type="EMBL" id="QXIR01000004">
    <property type="protein sequence ID" value="RIW37263.1"/>
    <property type="molecule type" value="Genomic_DNA"/>
</dbReference>
<dbReference type="AlphaFoldDB" id="A0A3A1R7F6"/>
<dbReference type="Pfam" id="PF00293">
    <property type="entry name" value="NUDIX"/>
    <property type="match status" value="1"/>
</dbReference>
<feature type="domain" description="Nudix hydrolase" evidence="4">
    <location>
        <begin position="1"/>
        <end position="125"/>
    </location>
</feature>
<dbReference type="PROSITE" id="PS00893">
    <property type="entry name" value="NUDIX_BOX"/>
    <property type="match status" value="1"/>
</dbReference>
<evidence type="ECO:0000256" key="3">
    <source>
        <dbReference type="RuleBase" id="RU003476"/>
    </source>
</evidence>
<dbReference type="GO" id="GO:0016787">
    <property type="term" value="F:hydrolase activity"/>
    <property type="evidence" value="ECO:0007669"/>
    <property type="project" value="UniProtKB-KW"/>
</dbReference>
<comment type="caution">
    <text evidence="5">The sequence shown here is derived from an EMBL/GenBank/DDBJ whole genome shotgun (WGS) entry which is preliminary data.</text>
</comment>
<dbReference type="Proteomes" id="UP000265801">
    <property type="component" value="Unassembled WGS sequence"/>
</dbReference>
<protein>
    <submittedName>
        <fullName evidence="5">NUDIX domain-containing protein</fullName>
    </submittedName>
</protein>
<comment type="similarity">
    <text evidence="3">Belongs to the Nudix hydrolase family.</text>
</comment>
<evidence type="ECO:0000313" key="6">
    <source>
        <dbReference type="Proteomes" id="UP000265801"/>
    </source>
</evidence>
<proteinExistence type="inferred from homology"/>
<evidence type="ECO:0000259" key="4">
    <source>
        <dbReference type="PROSITE" id="PS51462"/>
    </source>
</evidence>
<dbReference type="InterPro" id="IPR015797">
    <property type="entry name" value="NUDIX_hydrolase-like_dom_sf"/>
</dbReference>
<evidence type="ECO:0000256" key="1">
    <source>
        <dbReference type="ARBA" id="ARBA00001946"/>
    </source>
</evidence>
<accession>A0A3A1R7F6</accession>
<dbReference type="InterPro" id="IPR000086">
    <property type="entry name" value="NUDIX_hydrolase_dom"/>
</dbReference>
<dbReference type="SUPFAM" id="SSF55811">
    <property type="entry name" value="Nudix"/>
    <property type="match status" value="1"/>
</dbReference>
<gene>
    <name evidence="5" type="ORF">D3H55_04260</name>
</gene>
<dbReference type="Gene3D" id="3.90.79.10">
    <property type="entry name" value="Nucleoside Triphosphate Pyrophosphohydrolase"/>
    <property type="match status" value="1"/>
</dbReference>
<name>A0A3A1R7F6_9BACI</name>
<keyword evidence="6" id="KW-1185">Reference proteome</keyword>
<sequence>MGMPSVGVFAVVRNQADEVLCVKLNYGSGNWTLPGGHLDEKESPVEGVQREIFEETGYKAKVVNFVGVYSAPEKDDIVLLFRAEILQEGKFLPNKEIVQIGFFPVDSLPKAMHPWNRERIKDAFTHMESSLRVFERAGNG</sequence>
<dbReference type="PANTHER" id="PTHR43046:SF14">
    <property type="entry name" value="MUTT_NUDIX FAMILY PROTEIN"/>
    <property type="match status" value="1"/>
</dbReference>
<evidence type="ECO:0000256" key="2">
    <source>
        <dbReference type="ARBA" id="ARBA00022801"/>
    </source>
</evidence>
<evidence type="ECO:0000313" key="5">
    <source>
        <dbReference type="EMBL" id="RIW37263.1"/>
    </source>
</evidence>
<dbReference type="InterPro" id="IPR020476">
    <property type="entry name" value="Nudix_hydrolase"/>
</dbReference>
<dbReference type="PRINTS" id="PR00502">
    <property type="entry name" value="NUDIXFAMILY"/>
</dbReference>